<protein>
    <submittedName>
        <fullName evidence="2">Uncharacterized protein</fullName>
    </submittedName>
</protein>
<comment type="caution">
    <text evidence="2">The sequence shown here is derived from an EMBL/GenBank/DDBJ whole genome shotgun (WGS) entry which is preliminary data.</text>
</comment>
<evidence type="ECO:0000313" key="2">
    <source>
        <dbReference type="EMBL" id="GFQ94435.1"/>
    </source>
</evidence>
<gene>
    <name evidence="2" type="ORF">TNCT_503821</name>
</gene>
<proteinExistence type="predicted"/>
<feature type="compositionally biased region" description="Basic and acidic residues" evidence="1">
    <location>
        <begin position="10"/>
        <end position="22"/>
    </location>
</feature>
<keyword evidence="3" id="KW-1185">Reference proteome</keyword>
<sequence length="457" mass="53059">MNISLANTQTEEKIKMSEEITDNKSNQNYEDSEIDTTKEEKNVSHISSISIYEDTDAFSSGMDKTKSFKKIFPFTQRNNSSRPTEQTYAHSTETTLVKNSKCLFYDDNGENFIIDNAEFEEEEKELIDVLNTNSEILPNNPFYERASYHFLPIPSNASLDNFTDEEGQENDMLNSLNDANLEILPTNPFYERASYSEDYHFLPIPSNASDNFTDEDVQENICQYLNMELEILPTNPFYDRASYSEDYHFLPIPSNASLDNFTDEDVQENDMPNSLNNENLEILPTNPFYERASYSEDYHFLPIPSNASLDNFTDEDVQENDMPNSLNDANLEILPTNPFYERASYSEDYHFLPIPSNASLDNFTDEDVQENDMPNSHYDANLEILRTNPFYERASYCEGYNLNPIPLNASPNNHTDEDMQENTVDSSRKNKVFRKVKSFFKRLRKDNFNGFAYKRFK</sequence>
<organism evidence="2 3">
    <name type="scientific">Trichonephila clavata</name>
    <name type="common">Joro spider</name>
    <name type="synonym">Nephila clavata</name>
    <dbReference type="NCBI Taxonomy" id="2740835"/>
    <lineage>
        <taxon>Eukaryota</taxon>
        <taxon>Metazoa</taxon>
        <taxon>Ecdysozoa</taxon>
        <taxon>Arthropoda</taxon>
        <taxon>Chelicerata</taxon>
        <taxon>Arachnida</taxon>
        <taxon>Araneae</taxon>
        <taxon>Araneomorphae</taxon>
        <taxon>Entelegynae</taxon>
        <taxon>Araneoidea</taxon>
        <taxon>Nephilidae</taxon>
        <taxon>Trichonephila</taxon>
    </lineage>
</organism>
<evidence type="ECO:0000313" key="3">
    <source>
        <dbReference type="Proteomes" id="UP000887116"/>
    </source>
</evidence>
<dbReference type="Proteomes" id="UP000887116">
    <property type="component" value="Unassembled WGS sequence"/>
</dbReference>
<evidence type="ECO:0000256" key="1">
    <source>
        <dbReference type="SAM" id="MobiDB-lite"/>
    </source>
</evidence>
<dbReference type="AlphaFoldDB" id="A0A8X6G1E7"/>
<reference evidence="2" key="1">
    <citation type="submission" date="2020-07" db="EMBL/GenBank/DDBJ databases">
        <title>Multicomponent nature underlies the extraordinary mechanical properties of spider dragline silk.</title>
        <authorList>
            <person name="Kono N."/>
            <person name="Nakamura H."/>
            <person name="Mori M."/>
            <person name="Yoshida Y."/>
            <person name="Ohtoshi R."/>
            <person name="Malay A.D."/>
            <person name="Moran D.A.P."/>
            <person name="Tomita M."/>
            <person name="Numata K."/>
            <person name="Arakawa K."/>
        </authorList>
    </citation>
    <scope>NUCLEOTIDE SEQUENCE</scope>
</reference>
<accession>A0A8X6G1E7</accession>
<dbReference type="EMBL" id="BMAO01004411">
    <property type="protein sequence ID" value="GFQ94435.1"/>
    <property type="molecule type" value="Genomic_DNA"/>
</dbReference>
<feature type="region of interest" description="Disordered" evidence="1">
    <location>
        <begin position="1"/>
        <end position="39"/>
    </location>
</feature>
<name>A0A8X6G1E7_TRICU</name>